<accession>A0AC61RJU4</accession>
<dbReference type="Proteomes" id="UP000306319">
    <property type="component" value="Unassembled WGS sequence"/>
</dbReference>
<sequence length="398" mass="44962">MTLINSIKESLEGVINGPFSSQIITLILLFSLGLLAVAAYYIAKMILNVLEKVILRSPTEWDDDMFNPSFMKAVSQLAPAIVVSWLLPEFFSDTPDSVRWVDTLTSFYILWALVRIIVILFNNLYLAFLKREKLRPYAVKGIFQMFKLIVIGVGVIIAISILVNKTPIAIITALGASAAVLMLLFKDTIMGLVASIQLTANNMLKRGDWISMPNRDLNGEVLDVTLTTVKVRNWDNTVTTVPPYSLVTESFRNYHPMQVSGGRRVDRAIYVDMNTVRFLSAEEIDRLKEEGFVEKGSHTHGKVVNLRLLRDYIESYLRSRDDVNQEMTLMVRQLPPTNSGLPIQLYFFTGTTEWVKHEHVMADIFDHVYATINAFGLNIFQTPAGTDLKNLRIPSPQP</sequence>
<dbReference type="EMBL" id="SRYB01000003">
    <property type="protein sequence ID" value="TGY80349.1"/>
    <property type="molecule type" value="Genomic_DNA"/>
</dbReference>
<evidence type="ECO:0000313" key="1">
    <source>
        <dbReference type="EMBL" id="TGY80349.1"/>
    </source>
</evidence>
<gene>
    <name evidence="1" type="ORF">E5331_03695</name>
</gene>
<reference evidence="1" key="1">
    <citation type="submission" date="2019-04" db="EMBL/GenBank/DDBJ databases">
        <title>Microbes associate with the intestines of laboratory mice.</title>
        <authorList>
            <person name="Navarre W."/>
            <person name="Wong E."/>
            <person name="Huang K."/>
            <person name="Tropini C."/>
            <person name="Ng K."/>
            <person name="Yu B."/>
        </authorList>
    </citation>
    <scope>NUCLEOTIDE SEQUENCE</scope>
    <source>
        <strain evidence="1">NM04_E33</strain>
    </source>
</reference>
<organism evidence="1 2">
    <name type="scientific">Lepagella muris</name>
    <dbReference type="NCBI Taxonomy" id="3032870"/>
    <lineage>
        <taxon>Bacteria</taxon>
        <taxon>Pseudomonadati</taxon>
        <taxon>Bacteroidota</taxon>
        <taxon>Bacteroidia</taxon>
        <taxon>Bacteroidales</taxon>
        <taxon>Muribaculaceae</taxon>
        <taxon>Lepagella</taxon>
    </lineage>
</organism>
<protein>
    <submittedName>
        <fullName evidence="1">Mechanosensitive ion channel</fullName>
    </submittedName>
</protein>
<proteinExistence type="predicted"/>
<comment type="caution">
    <text evidence="1">The sequence shown here is derived from an EMBL/GenBank/DDBJ whole genome shotgun (WGS) entry which is preliminary data.</text>
</comment>
<evidence type="ECO:0000313" key="2">
    <source>
        <dbReference type="Proteomes" id="UP000306319"/>
    </source>
</evidence>
<keyword evidence="2" id="KW-1185">Reference proteome</keyword>
<name>A0AC61RJU4_9BACT</name>